<evidence type="ECO:0000313" key="2">
    <source>
        <dbReference type="EMBL" id="BBF93688.1"/>
    </source>
</evidence>
<feature type="transmembrane region" description="Helical" evidence="1">
    <location>
        <begin position="6"/>
        <end position="27"/>
    </location>
</feature>
<dbReference type="EMBL" id="AP018907">
    <property type="protein sequence ID" value="BBF93688.1"/>
    <property type="molecule type" value="Genomic_DNA"/>
</dbReference>
<keyword evidence="1" id="KW-1133">Transmembrane helix</keyword>
<name>A0A348G2A5_9HYPH</name>
<dbReference type="KEGG" id="blag:BLTE_23730"/>
<dbReference type="AlphaFoldDB" id="A0A348G2A5"/>
<proteinExistence type="predicted"/>
<accession>A0A348G2A5</accession>
<keyword evidence="1" id="KW-0472">Membrane</keyword>
<evidence type="ECO:0000256" key="1">
    <source>
        <dbReference type="SAM" id="Phobius"/>
    </source>
</evidence>
<dbReference type="RefSeq" id="WP_126400821.1">
    <property type="nucleotide sequence ID" value="NZ_AP018907.1"/>
</dbReference>
<keyword evidence="3" id="KW-1185">Reference proteome</keyword>
<keyword evidence="1" id="KW-0812">Transmembrane</keyword>
<sequence length="63" mass="6404">MTAGIMTVGVAITGIAAIGIATTGITATGITAIGRFRHTAGEDAFVLTHTSPALYLKQKNAFL</sequence>
<organism evidence="2 3">
    <name type="scientific">Blastochloris tepida</name>
    <dbReference type="NCBI Taxonomy" id="2233851"/>
    <lineage>
        <taxon>Bacteria</taxon>
        <taxon>Pseudomonadati</taxon>
        <taxon>Pseudomonadota</taxon>
        <taxon>Alphaproteobacteria</taxon>
        <taxon>Hyphomicrobiales</taxon>
        <taxon>Blastochloridaceae</taxon>
        <taxon>Blastochloris</taxon>
    </lineage>
</organism>
<gene>
    <name evidence="2" type="ORF">BLTE_23730</name>
</gene>
<dbReference type="Proteomes" id="UP000266934">
    <property type="component" value="Chromosome"/>
</dbReference>
<protein>
    <submittedName>
        <fullName evidence="2">Uncharacterized protein</fullName>
    </submittedName>
</protein>
<evidence type="ECO:0000313" key="3">
    <source>
        <dbReference type="Proteomes" id="UP000266934"/>
    </source>
</evidence>
<reference evidence="2 3" key="1">
    <citation type="submission" date="2018-08" db="EMBL/GenBank/DDBJ databases">
        <title>Complete genome sequencing of Blastochloris tepida GI.</title>
        <authorList>
            <person name="Tsukatani Y."/>
            <person name="Mori H."/>
        </authorList>
    </citation>
    <scope>NUCLEOTIDE SEQUENCE [LARGE SCALE GENOMIC DNA]</scope>
    <source>
        <strain evidence="2 3">GI</strain>
    </source>
</reference>